<dbReference type="Gene3D" id="3.40.50.300">
    <property type="entry name" value="P-loop containing nucleotide triphosphate hydrolases"/>
    <property type="match status" value="1"/>
</dbReference>
<sequence length="309" mass="35462">MRYSKIMAKVDVGALHDSILYRPQELVDQAERSFHKKIMAVCDDTLKNDCHLIMITGPSASGKTTTAKKIVAELEERGHKVTRISLDNFYKNRDSLPFWSDGYKNCESIESMDLLLFEQVIGTLLTKGFAHLPVYDFSTGNRAERTIPVSCDDDTYLVIEGIHAINPELSRCISQFPSLSVYISVHSDFIDPQGNILLHARDLRLMRRILRDQVHRHTSVMETLKMWDYVLKGEELYMQPYRGFADFHINSTHVYEPFLYRDNLLKAFDNPEIFSAYPQTAQRLCSAAENFATLSQQLVPPSSLIQEFL</sequence>
<dbReference type="Proteomes" id="UP000623678">
    <property type="component" value="Unassembled WGS sequence"/>
</dbReference>
<dbReference type="PRINTS" id="PR00988">
    <property type="entry name" value="URIDINKINASE"/>
</dbReference>
<name>A0A926ICG0_9FIRM</name>
<dbReference type="SUPFAM" id="SSF52540">
    <property type="entry name" value="P-loop containing nucleoside triphosphate hydrolases"/>
    <property type="match status" value="1"/>
</dbReference>
<evidence type="ECO:0000313" key="3">
    <source>
        <dbReference type="Proteomes" id="UP000623678"/>
    </source>
</evidence>
<gene>
    <name evidence="2" type="ORF">H8705_06150</name>
</gene>
<dbReference type="AlphaFoldDB" id="A0A926ICG0"/>
<evidence type="ECO:0000313" key="2">
    <source>
        <dbReference type="EMBL" id="MBC8585162.1"/>
    </source>
</evidence>
<dbReference type="PANTHER" id="PTHR10285">
    <property type="entry name" value="URIDINE KINASE"/>
    <property type="match status" value="1"/>
</dbReference>
<dbReference type="RefSeq" id="WP_262394952.1">
    <property type="nucleotide sequence ID" value="NZ_JACRTD010000004.1"/>
</dbReference>
<comment type="caution">
    <text evidence="2">The sequence shown here is derived from an EMBL/GenBank/DDBJ whole genome shotgun (WGS) entry which is preliminary data.</text>
</comment>
<dbReference type="InterPro" id="IPR027417">
    <property type="entry name" value="P-loop_NTPase"/>
</dbReference>
<dbReference type="GO" id="GO:0016301">
    <property type="term" value="F:kinase activity"/>
    <property type="evidence" value="ECO:0007669"/>
    <property type="project" value="InterPro"/>
</dbReference>
<dbReference type="InterPro" id="IPR006083">
    <property type="entry name" value="PRK/URK"/>
</dbReference>
<reference evidence="2" key="1">
    <citation type="submission" date="2020-08" db="EMBL/GenBank/DDBJ databases">
        <title>Genome public.</title>
        <authorList>
            <person name="Liu C."/>
            <person name="Sun Q."/>
        </authorList>
    </citation>
    <scope>NUCLEOTIDE SEQUENCE</scope>
    <source>
        <strain evidence="2">NSJ-64</strain>
    </source>
</reference>
<keyword evidence="3" id="KW-1185">Reference proteome</keyword>
<accession>A0A926ICG0</accession>
<dbReference type="GO" id="GO:0005524">
    <property type="term" value="F:ATP binding"/>
    <property type="evidence" value="ECO:0007669"/>
    <property type="project" value="InterPro"/>
</dbReference>
<evidence type="ECO:0000259" key="1">
    <source>
        <dbReference type="Pfam" id="PF00485"/>
    </source>
</evidence>
<organism evidence="2 3">
    <name type="scientific">Youxingia wuxianensis</name>
    <dbReference type="NCBI Taxonomy" id="2763678"/>
    <lineage>
        <taxon>Bacteria</taxon>
        <taxon>Bacillati</taxon>
        <taxon>Bacillota</taxon>
        <taxon>Clostridia</taxon>
        <taxon>Eubacteriales</taxon>
        <taxon>Oscillospiraceae</taxon>
        <taxon>Youxingia</taxon>
    </lineage>
</organism>
<feature type="domain" description="Phosphoribulokinase/uridine kinase" evidence="1">
    <location>
        <begin position="52"/>
        <end position="250"/>
    </location>
</feature>
<proteinExistence type="predicted"/>
<dbReference type="EMBL" id="JACRTD010000004">
    <property type="protein sequence ID" value="MBC8585162.1"/>
    <property type="molecule type" value="Genomic_DNA"/>
</dbReference>
<dbReference type="Pfam" id="PF00485">
    <property type="entry name" value="PRK"/>
    <property type="match status" value="1"/>
</dbReference>
<protein>
    <recommendedName>
        <fullName evidence="1">Phosphoribulokinase/uridine kinase domain-containing protein</fullName>
    </recommendedName>
</protein>